<dbReference type="Proteomes" id="UP000297777">
    <property type="component" value="Unassembled WGS sequence"/>
</dbReference>
<gene>
    <name evidence="1" type="ORF">BTUL_0033g00230</name>
</gene>
<sequence length="96" mass="10722">MQVRMNKRFYKFVPDLIAHVAQEDDIAGSDVKDLAEISNLDDADSAEKIETVVEKMRKVEDVADVVLSLVRGGIWVTWVSSVLLNKWLSSCELQGG</sequence>
<evidence type="ECO:0000313" key="1">
    <source>
        <dbReference type="EMBL" id="TGO15985.1"/>
    </source>
</evidence>
<reference evidence="1 2" key="1">
    <citation type="submission" date="2017-12" db="EMBL/GenBank/DDBJ databases">
        <title>Comparative genomics of Botrytis spp.</title>
        <authorList>
            <person name="Valero-Jimenez C.A."/>
            <person name="Tapia P."/>
            <person name="Veloso J."/>
            <person name="Silva-Moreno E."/>
            <person name="Staats M."/>
            <person name="Valdes J.H."/>
            <person name="Van Kan J.A.L."/>
        </authorList>
    </citation>
    <scope>NUCLEOTIDE SEQUENCE [LARGE SCALE GENOMIC DNA]</scope>
    <source>
        <strain evidence="1 2">Bt9001</strain>
    </source>
</reference>
<accession>A0A4Z1EUT9</accession>
<dbReference type="OrthoDB" id="3795607at2759"/>
<dbReference type="AlphaFoldDB" id="A0A4Z1EUT9"/>
<comment type="caution">
    <text evidence="1">The sequence shown here is derived from an EMBL/GenBank/DDBJ whole genome shotgun (WGS) entry which is preliminary data.</text>
</comment>
<protein>
    <submittedName>
        <fullName evidence="1">Uncharacterized protein</fullName>
    </submittedName>
</protein>
<dbReference type="EMBL" id="PQXH01000033">
    <property type="protein sequence ID" value="TGO15985.1"/>
    <property type="molecule type" value="Genomic_DNA"/>
</dbReference>
<evidence type="ECO:0000313" key="2">
    <source>
        <dbReference type="Proteomes" id="UP000297777"/>
    </source>
</evidence>
<proteinExistence type="predicted"/>
<keyword evidence="2" id="KW-1185">Reference proteome</keyword>
<organism evidence="1 2">
    <name type="scientific">Botrytis tulipae</name>
    <dbReference type="NCBI Taxonomy" id="87230"/>
    <lineage>
        <taxon>Eukaryota</taxon>
        <taxon>Fungi</taxon>
        <taxon>Dikarya</taxon>
        <taxon>Ascomycota</taxon>
        <taxon>Pezizomycotina</taxon>
        <taxon>Leotiomycetes</taxon>
        <taxon>Helotiales</taxon>
        <taxon>Sclerotiniaceae</taxon>
        <taxon>Botrytis</taxon>
    </lineage>
</organism>
<name>A0A4Z1EUT9_9HELO</name>